<keyword evidence="2" id="KW-1185">Reference proteome</keyword>
<organism evidence="1 2">
    <name type="scientific">Vibrio tapetis subsp. tapetis</name>
    <dbReference type="NCBI Taxonomy" id="1671868"/>
    <lineage>
        <taxon>Bacteria</taxon>
        <taxon>Pseudomonadati</taxon>
        <taxon>Pseudomonadota</taxon>
        <taxon>Gammaproteobacteria</taxon>
        <taxon>Vibrionales</taxon>
        <taxon>Vibrionaceae</taxon>
        <taxon>Vibrio</taxon>
    </lineage>
</organism>
<protein>
    <submittedName>
        <fullName evidence="1">Uncharacterized protein</fullName>
    </submittedName>
</protein>
<gene>
    <name evidence="1" type="ORF">VTAP4600_B1384</name>
</gene>
<dbReference type="KEGG" id="vta:B1384"/>
<dbReference type="EMBL" id="LT960612">
    <property type="protein sequence ID" value="SON52995.1"/>
    <property type="molecule type" value="Genomic_DNA"/>
</dbReference>
<proteinExistence type="predicted"/>
<dbReference type="Proteomes" id="UP000235828">
    <property type="component" value="Chromosome B"/>
</dbReference>
<accession>A0A2N8ZM59</accession>
<evidence type="ECO:0000313" key="2">
    <source>
        <dbReference type="Proteomes" id="UP000235828"/>
    </source>
</evidence>
<name>A0A2N8ZM59_9VIBR</name>
<evidence type="ECO:0000313" key="1">
    <source>
        <dbReference type="EMBL" id="SON52995.1"/>
    </source>
</evidence>
<reference evidence="1 2" key="1">
    <citation type="submission" date="2017-10" db="EMBL/GenBank/DDBJ databases">
        <authorList>
            <person name="Banno H."/>
            <person name="Chua N.-H."/>
        </authorList>
    </citation>
    <scope>NUCLEOTIDE SEQUENCE [LARGE SCALE GENOMIC DNA]</scope>
    <source>
        <strain evidence="1">Vibrio tapetis CECT4600</strain>
    </source>
</reference>
<dbReference type="AlphaFoldDB" id="A0A2N8ZM59"/>
<sequence length="38" mass="4402">MKTMTYTLVTMTSLSNDNSRTFVQYPTDDLLLSRVEKT</sequence>